<protein>
    <recommendedName>
        <fullName evidence="4">Metal-binding integral membrane protein-like protein</fullName>
    </recommendedName>
</protein>
<dbReference type="InterPro" id="IPR018688">
    <property type="entry name" value="PpoB2-like"/>
</dbReference>
<organism evidence="2 3">
    <name type="scientific">Chthoniobacter flavus Ellin428</name>
    <dbReference type="NCBI Taxonomy" id="497964"/>
    <lineage>
        <taxon>Bacteria</taxon>
        <taxon>Pseudomonadati</taxon>
        <taxon>Verrucomicrobiota</taxon>
        <taxon>Spartobacteria</taxon>
        <taxon>Chthoniobacterales</taxon>
        <taxon>Chthoniobacteraceae</taxon>
        <taxon>Chthoniobacter</taxon>
    </lineage>
</organism>
<evidence type="ECO:0000256" key="1">
    <source>
        <dbReference type="SAM" id="Phobius"/>
    </source>
</evidence>
<dbReference type="eggNOG" id="COG5486">
    <property type="taxonomic scope" value="Bacteria"/>
</dbReference>
<sequence>MAFPDRLEATLRHDRVIVIVALTGVAGLAWGYMIREAQGMAQTGICQCAGIAMSGPDTQPWSPFAIVPLFLMWAEMMVAMMIPSATPMILTFARVNRQRREQERPFVPTGLFVLGYLIVWCGFSLIAALAQWGLHGAALLSPVMKSNSTILSGLLLMVTGIFQWTPWKRACLRHCNSPLGFLLGDWREGRGGALAMGLKHGVHCTGCCWLLMALLFIAGVMNLLWVAAITLVVLLEKMLPRGEWFCRVVGAGCVAWGGWILASPPA</sequence>
<dbReference type="EMBL" id="ABVL01000014">
    <property type="protein sequence ID" value="EDY18158.1"/>
    <property type="molecule type" value="Genomic_DNA"/>
</dbReference>
<keyword evidence="1" id="KW-0812">Transmembrane</keyword>
<dbReference type="Proteomes" id="UP000005824">
    <property type="component" value="Unassembled WGS sequence"/>
</dbReference>
<keyword evidence="1" id="KW-1133">Transmembrane helix</keyword>
<feature type="transmembrane region" description="Helical" evidence="1">
    <location>
        <begin position="111"/>
        <end position="134"/>
    </location>
</feature>
<comment type="caution">
    <text evidence="2">The sequence shown here is derived from an EMBL/GenBank/DDBJ whole genome shotgun (WGS) entry which is preliminary data.</text>
</comment>
<proteinExistence type="predicted"/>
<evidence type="ECO:0000313" key="2">
    <source>
        <dbReference type="EMBL" id="EDY18158.1"/>
    </source>
</evidence>
<feature type="transmembrane region" description="Helical" evidence="1">
    <location>
        <begin position="64"/>
        <end position="90"/>
    </location>
</feature>
<feature type="transmembrane region" description="Helical" evidence="1">
    <location>
        <begin position="16"/>
        <end position="34"/>
    </location>
</feature>
<keyword evidence="1" id="KW-0472">Membrane</keyword>
<keyword evidence="3" id="KW-1185">Reference proteome</keyword>
<dbReference type="InParanoid" id="B4D5V5"/>
<evidence type="ECO:0000313" key="3">
    <source>
        <dbReference type="Proteomes" id="UP000005824"/>
    </source>
</evidence>
<reference evidence="2 3" key="1">
    <citation type="journal article" date="2011" name="J. Bacteriol.">
        <title>Genome sequence of Chthoniobacter flavus Ellin428, an aerobic heterotrophic soil bacterium.</title>
        <authorList>
            <person name="Kant R."/>
            <person name="van Passel M.W."/>
            <person name="Palva A."/>
            <person name="Lucas S."/>
            <person name="Lapidus A."/>
            <person name="Glavina Del Rio T."/>
            <person name="Dalin E."/>
            <person name="Tice H."/>
            <person name="Bruce D."/>
            <person name="Goodwin L."/>
            <person name="Pitluck S."/>
            <person name="Larimer F.W."/>
            <person name="Land M.L."/>
            <person name="Hauser L."/>
            <person name="Sangwan P."/>
            <person name="de Vos W.M."/>
            <person name="Janssen P.H."/>
            <person name="Smidt H."/>
        </authorList>
    </citation>
    <scope>NUCLEOTIDE SEQUENCE [LARGE SCALE GENOMIC DNA]</scope>
    <source>
        <strain evidence="2 3">Ellin428</strain>
    </source>
</reference>
<evidence type="ECO:0008006" key="4">
    <source>
        <dbReference type="Google" id="ProtNLM"/>
    </source>
</evidence>
<dbReference type="RefSeq" id="WP_006981618.1">
    <property type="nucleotide sequence ID" value="NZ_ABVL01000014.1"/>
</dbReference>
<name>B4D5V5_9BACT</name>
<accession>B4D5V5</accession>
<gene>
    <name evidence="2" type="ORF">CfE428DRAFT_4294</name>
</gene>
<feature type="transmembrane region" description="Helical" evidence="1">
    <location>
        <begin position="209"/>
        <end position="235"/>
    </location>
</feature>
<feature type="transmembrane region" description="Helical" evidence="1">
    <location>
        <begin position="244"/>
        <end position="262"/>
    </location>
</feature>
<dbReference type="Pfam" id="PF09948">
    <property type="entry name" value="PpoB2"/>
    <property type="match status" value="1"/>
</dbReference>
<dbReference type="AlphaFoldDB" id="B4D5V5"/>